<keyword evidence="2" id="KW-1185">Reference proteome</keyword>
<dbReference type="OrthoDB" id="5872846at2759"/>
<proteinExistence type="predicted"/>
<dbReference type="AlphaFoldDB" id="A0A0C2F9U4"/>
<feature type="non-terminal residue" evidence="1">
    <location>
        <position position="1"/>
    </location>
</feature>
<evidence type="ECO:0000313" key="1">
    <source>
        <dbReference type="EMBL" id="KIH43654.1"/>
    </source>
</evidence>
<dbReference type="EMBL" id="KN783924">
    <property type="protein sequence ID" value="KIH43654.1"/>
    <property type="molecule type" value="Genomic_DNA"/>
</dbReference>
<protein>
    <submittedName>
        <fullName evidence="1">Uncharacterized protein</fullName>
    </submittedName>
</protein>
<organism evidence="1 2">
    <name type="scientific">Ancylostoma duodenale</name>
    <dbReference type="NCBI Taxonomy" id="51022"/>
    <lineage>
        <taxon>Eukaryota</taxon>
        <taxon>Metazoa</taxon>
        <taxon>Ecdysozoa</taxon>
        <taxon>Nematoda</taxon>
        <taxon>Chromadorea</taxon>
        <taxon>Rhabditida</taxon>
        <taxon>Rhabditina</taxon>
        <taxon>Rhabditomorpha</taxon>
        <taxon>Strongyloidea</taxon>
        <taxon>Ancylostomatidae</taxon>
        <taxon>Ancylostomatinae</taxon>
        <taxon>Ancylostoma</taxon>
    </lineage>
</organism>
<sequence>DLELIDVLWRSDIAAEKGTRQLEPAEQYERDLQLLTEKSVHAVSLCSIWLVLWENIALVRSPCYPGQGRHLMR</sequence>
<gene>
    <name evidence="1" type="ORF">ANCDUO_26335</name>
</gene>
<dbReference type="Proteomes" id="UP000054047">
    <property type="component" value="Unassembled WGS sequence"/>
</dbReference>
<reference evidence="1 2" key="1">
    <citation type="submission" date="2013-12" db="EMBL/GenBank/DDBJ databases">
        <title>Draft genome of the parsitic nematode Ancylostoma duodenale.</title>
        <authorList>
            <person name="Mitreva M."/>
        </authorList>
    </citation>
    <scope>NUCLEOTIDE SEQUENCE [LARGE SCALE GENOMIC DNA]</scope>
    <source>
        <strain evidence="1 2">Zhejiang</strain>
    </source>
</reference>
<evidence type="ECO:0000313" key="2">
    <source>
        <dbReference type="Proteomes" id="UP000054047"/>
    </source>
</evidence>
<name>A0A0C2F9U4_9BILA</name>
<accession>A0A0C2F9U4</accession>